<reference evidence="1" key="1">
    <citation type="journal article" date="2021" name="bioRxiv">
        <title>Whole Genome Assembly and Annotation of Northern Wild Rice, Zizania palustris L., Supports a Whole Genome Duplication in the Zizania Genus.</title>
        <authorList>
            <person name="Haas M."/>
            <person name="Kono T."/>
            <person name="Macchietto M."/>
            <person name="Millas R."/>
            <person name="McGilp L."/>
            <person name="Shao M."/>
            <person name="Duquette J."/>
            <person name="Hirsch C.N."/>
            <person name="Kimball J."/>
        </authorList>
    </citation>
    <scope>NUCLEOTIDE SEQUENCE</scope>
    <source>
        <tissue evidence="1">Fresh leaf tissue</tissue>
    </source>
</reference>
<dbReference type="Proteomes" id="UP000729402">
    <property type="component" value="Unassembled WGS sequence"/>
</dbReference>
<gene>
    <name evidence="1" type="ORF">GUJ93_ZPchr0001g32799</name>
</gene>
<organism evidence="1 2">
    <name type="scientific">Zizania palustris</name>
    <name type="common">Northern wild rice</name>
    <dbReference type="NCBI Taxonomy" id="103762"/>
    <lineage>
        <taxon>Eukaryota</taxon>
        <taxon>Viridiplantae</taxon>
        <taxon>Streptophyta</taxon>
        <taxon>Embryophyta</taxon>
        <taxon>Tracheophyta</taxon>
        <taxon>Spermatophyta</taxon>
        <taxon>Magnoliopsida</taxon>
        <taxon>Liliopsida</taxon>
        <taxon>Poales</taxon>
        <taxon>Poaceae</taxon>
        <taxon>BOP clade</taxon>
        <taxon>Oryzoideae</taxon>
        <taxon>Oryzeae</taxon>
        <taxon>Zizaniinae</taxon>
        <taxon>Zizania</taxon>
    </lineage>
</organism>
<proteinExistence type="predicted"/>
<dbReference type="EMBL" id="JAAALK010000288">
    <property type="protein sequence ID" value="KAG8052473.1"/>
    <property type="molecule type" value="Genomic_DNA"/>
</dbReference>
<evidence type="ECO:0000313" key="1">
    <source>
        <dbReference type="EMBL" id="KAG8052473.1"/>
    </source>
</evidence>
<dbReference type="AlphaFoldDB" id="A0A8J5VLS6"/>
<protein>
    <submittedName>
        <fullName evidence="1">Uncharacterized protein</fullName>
    </submittedName>
</protein>
<comment type="caution">
    <text evidence="1">The sequence shown here is derived from an EMBL/GenBank/DDBJ whole genome shotgun (WGS) entry which is preliminary data.</text>
</comment>
<accession>A0A8J5VLS6</accession>
<keyword evidence="2" id="KW-1185">Reference proteome</keyword>
<evidence type="ECO:0000313" key="2">
    <source>
        <dbReference type="Proteomes" id="UP000729402"/>
    </source>
</evidence>
<reference evidence="1" key="2">
    <citation type="submission" date="2021-02" db="EMBL/GenBank/DDBJ databases">
        <authorList>
            <person name="Kimball J.A."/>
            <person name="Haas M.W."/>
            <person name="Macchietto M."/>
            <person name="Kono T."/>
            <person name="Duquette J."/>
            <person name="Shao M."/>
        </authorList>
    </citation>
    <scope>NUCLEOTIDE SEQUENCE</scope>
    <source>
        <tissue evidence="1">Fresh leaf tissue</tissue>
    </source>
</reference>
<name>A0A8J5VLS6_ZIZPA</name>
<sequence>MLLVVRPFVGMELGIVHAGAEGEGASPLTDVAAAARTGWANVDILVVVDIVRPILPGSYRTTSSPAPGGSNEVALVVIILFDLGGGEVNGKVSSTEGEGASYEPLFQGFRLGVGGVRVRVGIHGWARLADLIPYHLKQKNSQKNCHHGHAWNQHGSGEMM</sequence>